<keyword evidence="3" id="KW-1185">Reference proteome</keyword>
<feature type="region of interest" description="Disordered" evidence="1">
    <location>
        <begin position="1"/>
        <end position="20"/>
    </location>
</feature>
<comment type="caution">
    <text evidence="2">The sequence shown here is derived from an EMBL/GenBank/DDBJ whole genome shotgun (WGS) entry which is preliminary data.</text>
</comment>
<dbReference type="EMBL" id="JOPJ01000060">
    <property type="protein sequence ID" value="OUJ10145.1"/>
    <property type="molecule type" value="Genomic_DNA"/>
</dbReference>
<proteinExistence type="predicted"/>
<accession>A0A252BR79</accession>
<dbReference type="OrthoDB" id="7221807at2"/>
<reference evidence="3" key="1">
    <citation type="submission" date="2014-06" db="EMBL/GenBank/DDBJ databases">
        <authorList>
            <person name="Winans N.J."/>
            <person name="Newell P.D."/>
            <person name="Douglas A.E."/>
        </authorList>
    </citation>
    <scope>NUCLEOTIDE SEQUENCE [LARGE SCALE GENOMIC DNA]</scope>
</reference>
<evidence type="ECO:0000256" key="1">
    <source>
        <dbReference type="SAM" id="MobiDB-lite"/>
    </source>
</evidence>
<evidence type="ECO:0000313" key="2">
    <source>
        <dbReference type="EMBL" id="OUJ10145.1"/>
    </source>
</evidence>
<dbReference type="Proteomes" id="UP000194931">
    <property type="component" value="Unassembled WGS sequence"/>
</dbReference>
<organism evidence="2 3">
    <name type="scientific">Acetobacter okinawensis</name>
    <dbReference type="NCBI Taxonomy" id="1076594"/>
    <lineage>
        <taxon>Bacteria</taxon>
        <taxon>Pseudomonadati</taxon>
        <taxon>Pseudomonadota</taxon>
        <taxon>Alphaproteobacteria</taxon>
        <taxon>Acetobacterales</taxon>
        <taxon>Acetobacteraceae</taxon>
        <taxon>Acetobacter</taxon>
    </lineage>
</organism>
<protein>
    <submittedName>
        <fullName evidence="2">Uncharacterized protein</fullName>
    </submittedName>
</protein>
<sequence>MSYTAREGHSGQAALADTNTSNVRVINQDKRLLELIEELRNTANQFGQAAFGMRMELFMPAAKAMENIATCMRDQADELTKHVRHTVVAEDCAQ</sequence>
<gene>
    <name evidence="2" type="ORF">HK26_11580</name>
</gene>
<name>A0A252BR79_9PROT</name>
<dbReference type="RefSeq" id="WP_086640082.1">
    <property type="nucleotide sequence ID" value="NZ_JOPJ01000060.1"/>
</dbReference>
<evidence type="ECO:0000313" key="3">
    <source>
        <dbReference type="Proteomes" id="UP000194931"/>
    </source>
</evidence>
<dbReference type="AlphaFoldDB" id="A0A252BR79"/>